<evidence type="ECO:0008006" key="5">
    <source>
        <dbReference type="Google" id="ProtNLM"/>
    </source>
</evidence>
<reference evidence="4" key="1">
    <citation type="journal article" date="2019" name="Int. J. Syst. Evol. Microbiol.">
        <title>The Global Catalogue of Microorganisms (GCM) 10K type strain sequencing project: providing services to taxonomists for standard genome sequencing and annotation.</title>
        <authorList>
            <consortium name="The Broad Institute Genomics Platform"/>
            <consortium name="The Broad Institute Genome Sequencing Center for Infectious Disease"/>
            <person name="Wu L."/>
            <person name="Ma J."/>
        </authorList>
    </citation>
    <scope>NUCLEOTIDE SEQUENCE [LARGE SCALE GENOMIC DNA]</scope>
    <source>
        <strain evidence="4">JCM 31037</strain>
    </source>
</reference>
<keyword evidence="2" id="KW-1133">Transmembrane helix</keyword>
<evidence type="ECO:0000313" key="4">
    <source>
        <dbReference type="Proteomes" id="UP001597260"/>
    </source>
</evidence>
<proteinExistence type="predicted"/>
<dbReference type="RefSeq" id="WP_377572555.1">
    <property type="nucleotide sequence ID" value="NZ_JBHTMP010000031.1"/>
</dbReference>
<gene>
    <name evidence="3" type="ORF">ACFQ4H_20090</name>
</gene>
<protein>
    <recommendedName>
        <fullName evidence="5">Capsular polysaccharide biosynthesis protein</fullName>
    </recommendedName>
</protein>
<comment type="caution">
    <text evidence="3">The sequence shown here is derived from an EMBL/GenBank/DDBJ whole genome shotgun (WGS) entry which is preliminary data.</text>
</comment>
<keyword evidence="2" id="KW-0812">Transmembrane</keyword>
<organism evidence="3 4">
    <name type="scientific">Micromonospora sonneratiae</name>
    <dbReference type="NCBI Taxonomy" id="1184706"/>
    <lineage>
        <taxon>Bacteria</taxon>
        <taxon>Bacillati</taxon>
        <taxon>Actinomycetota</taxon>
        <taxon>Actinomycetes</taxon>
        <taxon>Micromonosporales</taxon>
        <taxon>Micromonosporaceae</taxon>
        <taxon>Micromonospora</taxon>
    </lineage>
</organism>
<keyword evidence="4" id="KW-1185">Reference proteome</keyword>
<name>A0ABW3YK13_9ACTN</name>
<evidence type="ECO:0000256" key="2">
    <source>
        <dbReference type="SAM" id="Phobius"/>
    </source>
</evidence>
<dbReference type="Proteomes" id="UP001597260">
    <property type="component" value="Unassembled WGS sequence"/>
</dbReference>
<evidence type="ECO:0000256" key="1">
    <source>
        <dbReference type="SAM" id="MobiDB-lite"/>
    </source>
</evidence>
<sequence length="314" mass="33270">MDLLDLLKLMFRRWYVTAPVVILTLGAALALGTSIQPEYKTEAAVLLVPPTTAPVVQAPNATPQPGNPWLRVGENAMAQAVQISVSAHDARQKIVAAGGDPGYEIGLVNRSSILTIEVTAPSRATALATVTAVTKLIEETVAGQQAQYHPRAGEQITIEVLDPGLNIVPSRSNVLRAQIVVAVIGVLLAAASAVTYDAIQRRRSSAKQHDQRRGRTPLNWNTGQAAVRPRRPSPQPAGHAPSMAPSHPVAHPQQPADVTQQLPVTNLAGPDGSLPPGRDSTGPKGPAERGRYPQADDTVLLTTIRRPVEDSTTP</sequence>
<feature type="transmembrane region" description="Helical" evidence="2">
    <location>
        <begin position="179"/>
        <end position="199"/>
    </location>
</feature>
<feature type="region of interest" description="Disordered" evidence="1">
    <location>
        <begin position="202"/>
        <end position="314"/>
    </location>
</feature>
<keyword evidence="2" id="KW-0472">Membrane</keyword>
<evidence type="ECO:0000313" key="3">
    <source>
        <dbReference type="EMBL" id="MFD1323393.1"/>
    </source>
</evidence>
<dbReference type="EMBL" id="JBHTMP010000031">
    <property type="protein sequence ID" value="MFD1323393.1"/>
    <property type="molecule type" value="Genomic_DNA"/>
</dbReference>
<accession>A0ABW3YK13</accession>